<dbReference type="AlphaFoldDB" id="A0AAD2DAE5"/>
<gene>
    <name evidence="2" type="ORF">ECRASSUSDP1_LOCUS26913</name>
</gene>
<feature type="compositionally biased region" description="Basic and acidic residues" evidence="1">
    <location>
        <begin position="515"/>
        <end position="525"/>
    </location>
</feature>
<protein>
    <submittedName>
        <fullName evidence="2">Uncharacterized protein</fullName>
    </submittedName>
</protein>
<sequence>MKTMRVPVFGRGGITKSIGNRKPSNIIQESLQVNTFKKRKCSAKKPHITIKKSKIKFGISHIEESIIQEHLNQIPLHSQEEQVEFDKIEAMFKNYDILPRKEIQEKLDRLLAPYSKSKNMQRCMNFDDLGCHNNNWKKISDFICKEKDDFRSSLRTLNSKKYKEYGQIFQTMMELKPEWNFFKSSFNKPSQNRIKKKTVHNRRNGILKSDSQRFELQSQQSLLRTSQKRGLSIPELKHEGVKEQKVEEAVFDDKIITKVVLILKDIYENKRNESPKTESTDSDSESDKEDQAYNYFTQFLEKNIKKSKSKTPCRSKILRTDARNSSYKIRNFTPVQENIQTQGFCTANLQKMPRTTVSDLYLSRTRSCKNFCGNFRNWSPAMDFNHPEISISPKSSSARLYLDHLLQNHRSNATTTKKSLLTNTFGINPQCSIKNNPMQVINTPNGLTQNKTGKPLSTHSLSKSGQNRYTLTKSRKSLQNILNKVRIGKHATRNAHNICRINTCDTAFKDHLSSARRLSDSHKSSETTSSLMSKPQLRTPEVLERQYRNHHLKSPRKRKNLALLSPQRRVQKKQRKCFDVGDLAYMKNLTTRNKE</sequence>
<name>A0AAD2DAE5_EUPCR</name>
<feature type="region of interest" description="Disordered" evidence="1">
    <location>
        <begin position="515"/>
        <end position="561"/>
    </location>
</feature>
<keyword evidence="3" id="KW-1185">Reference proteome</keyword>
<evidence type="ECO:0000256" key="1">
    <source>
        <dbReference type="SAM" id="MobiDB-lite"/>
    </source>
</evidence>
<feature type="compositionally biased region" description="Basic residues" evidence="1">
    <location>
        <begin position="548"/>
        <end position="560"/>
    </location>
</feature>
<evidence type="ECO:0000313" key="2">
    <source>
        <dbReference type="EMBL" id="CAI2385356.1"/>
    </source>
</evidence>
<proteinExistence type="predicted"/>
<feature type="region of interest" description="Disordered" evidence="1">
    <location>
        <begin position="447"/>
        <end position="466"/>
    </location>
</feature>
<evidence type="ECO:0000313" key="3">
    <source>
        <dbReference type="Proteomes" id="UP001295684"/>
    </source>
</evidence>
<organism evidence="2 3">
    <name type="scientific">Euplotes crassus</name>
    <dbReference type="NCBI Taxonomy" id="5936"/>
    <lineage>
        <taxon>Eukaryota</taxon>
        <taxon>Sar</taxon>
        <taxon>Alveolata</taxon>
        <taxon>Ciliophora</taxon>
        <taxon>Intramacronucleata</taxon>
        <taxon>Spirotrichea</taxon>
        <taxon>Hypotrichia</taxon>
        <taxon>Euplotida</taxon>
        <taxon>Euplotidae</taxon>
        <taxon>Moneuplotes</taxon>
    </lineage>
</organism>
<dbReference type="EMBL" id="CAMPGE010027751">
    <property type="protein sequence ID" value="CAI2385356.1"/>
    <property type="molecule type" value="Genomic_DNA"/>
</dbReference>
<comment type="caution">
    <text evidence="2">The sequence shown here is derived from an EMBL/GenBank/DDBJ whole genome shotgun (WGS) entry which is preliminary data.</text>
</comment>
<dbReference type="Proteomes" id="UP001295684">
    <property type="component" value="Unassembled WGS sequence"/>
</dbReference>
<accession>A0AAD2DAE5</accession>
<reference evidence="2" key="1">
    <citation type="submission" date="2023-07" db="EMBL/GenBank/DDBJ databases">
        <authorList>
            <consortium name="AG Swart"/>
            <person name="Singh M."/>
            <person name="Singh A."/>
            <person name="Seah K."/>
            <person name="Emmerich C."/>
        </authorList>
    </citation>
    <scope>NUCLEOTIDE SEQUENCE</scope>
    <source>
        <strain evidence="2">DP1</strain>
    </source>
</reference>